<protein>
    <submittedName>
        <fullName evidence="1">Uncharacterized protein</fullName>
    </submittedName>
</protein>
<reference evidence="1 2" key="1">
    <citation type="submission" date="2013-01" db="EMBL/GenBank/DDBJ databases">
        <authorList>
            <person name="Bench S."/>
        </authorList>
    </citation>
    <scope>NUCLEOTIDE SEQUENCE [LARGE SCALE GENOMIC DNA]</scope>
    <source>
        <strain evidence="1 2">WH 8502</strain>
    </source>
</reference>
<proteinExistence type="predicted"/>
<dbReference type="Proteomes" id="UP000018348">
    <property type="component" value="Unassembled WGS sequence"/>
</dbReference>
<dbReference type="AlphaFoldDB" id="T2IAV9"/>
<accession>T2IAV9</accession>
<sequence>MSNYEVGLANAITEGRKNDLFPKKTYFLYLMKNQNESKIFNLVFEKGFKIIQQLTMKNGQQKRYL</sequence>
<evidence type="ECO:0000313" key="2">
    <source>
        <dbReference type="Proteomes" id="UP000018348"/>
    </source>
</evidence>
<dbReference type="EMBL" id="CAQK01000331">
    <property type="protein sequence ID" value="CCQ50671.1"/>
    <property type="molecule type" value="Genomic_DNA"/>
</dbReference>
<comment type="caution">
    <text evidence="1">The sequence shown here is derived from an EMBL/GenBank/DDBJ whole genome shotgun (WGS) entry which is preliminary data.</text>
</comment>
<reference evidence="1 2" key="2">
    <citation type="submission" date="2013-09" db="EMBL/GenBank/DDBJ databases">
        <title>Whole genome comparison of six Crocosphaera watsonii strains with differing phenotypes.</title>
        <authorList>
            <person name="Bench S.R."/>
            <person name="Heller P."/>
            <person name="Frank I."/>
            <person name="Arciniega M."/>
            <person name="Shilova I.N."/>
            <person name="Zehr J.P."/>
        </authorList>
    </citation>
    <scope>NUCLEOTIDE SEQUENCE [LARGE SCALE GENOMIC DNA]</scope>
    <source>
        <strain evidence="1 2">WH 8502</strain>
    </source>
</reference>
<gene>
    <name evidence="1" type="ORF">CWATWH8502_830</name>
</gene>
<evidence type="ECO:0000313" key="1">
    <source>
        <dbReference type="EMBL" id="CCQ50671.1"/>
    </source>
</evidence>
<name>T2IAV9_CROWT</name>
<organism evidence="1 2">
    <name type="scientific">Crocosphaera watsonii WH 8502</name>
    <dbReference type="NCBI Taxonomy" id="423474"/>
    <lineage>
        <taxon>Bacteria</taxon>
        <taxon>Bacillati</taxon>
        <taxon>Cyanobacteriota</taxon>
        <taxon>Cyanophyceae</taxon>
        <taxon>Oscillatoriophycideae</taxon>
        <taxon>Chroococcales</taxon>
        <taxon>Aphanothecaceae</taxon>
        <taxon>Crocosphaera</taxon>
    </lineage>
</organism>